<dbReference type="InterPro" id="IPR013083">
    <property type="entry name" value="Znf_RING/FYVE/PHD"/>
</dbReference>
<dbReference type="EC" id="2.3.2.27" evidence="2"/>
<dbReference type="Proteomes" id="UP001229421">
    <property type="component" value="Unassembled WGS sequence"/>
</dbReference>
<evidence type="ECO:0000256" key="8">
    <source>
        <dbReference type="PROSITE-ProRule" id="PRU00175"/>
    </source>
</evidence>
<dbReference type="SMART" id="SM00184">
    <property type="entry name" value="RING"/>
    <property type="match status" value="1"/>
</dbReference>
<keyword evidence="7" id="KW-0862">Zinc</keyword>
<evidence type="ECO:0000256" key="1">
    <source>
        <dbReference type="ARBA" id="ARBA00000900"/>
    </source>
</evidence>
<feature type="compositionally biased region" description="Basic and acidic residues" evidence="9">
    <location>
        <begin position="140"/>
        <end position="154"/>
    </location>
</feature>
<dbReference type="InterPro" id="IPR001841">
    <property type="entry name" value="Znf_RING"/>
</dbReference>
<keyword evidence="4" id="KW-0479">Metal-binding</keyword>
<dbReference type="GO" id="GO:0005737">
    <property type="term" value="C:cytoplasm"/>
    <property type="evidence" value="ECO:0007669"/>
    <property type="project" value="TreeGrafter"/>
</dbReference>
<keyword evidence="5 8" id="KW-0863">Zinc-finger</keyword>
<dbReference type="PANTHER" id="PTHR15710">
    <property type="entry name" value="E3 UBIQUITIN-PROTEIN LIGASE PRAJA"/>
    <property type="match status" value="1"/>
</dbReference>
<feature type="region of interest" description="Disordered" evidence="9">
    <location>
        <begin position="185"/>
        <end position="241"/>
    </location>
</feature>
<comment type="caution">
    <text evidence="11">The sequence shown here is derived from an EMBL/GenBank/DDBJ whole genome shotgun (WGS) entry which is preliminary data.</text>
</comment>
<dbReference type="AlphaFoldDB" id="A0AAD8P3Y9"/>
<gene>
    <name evidence="11" type="ORF">QVD17_07801</name>
</gene>
<evidence type="ECO:0000256" key="6">
    <source>
        <dbReference type="ARBA" id="ARBA00022786"/>
    </source>
</evidence>
<dbReference type="SUPFAM" id="SSF57850">
    <property type="entry name" value="RING/U-box"/>
    <property type="match status" value="1"/>
</dbReference>
<dbReference type="GO" id="GO:0008270">
    <property type="term" value="F:zinc ion binding"/>
    <property type="evidence" value="ECO:0007669"/>
    <property type="project" value="UniProtKB-KW"/>
</dbReference>
<name>A0AAD8P3Y9_TARER</name>
<reference evidence="11" key="1">
    <citation type="journal article" date="2023" name="bioRxiv">
        <title>Improved chromosome-level genome assembly for marigold (Tagetes erecta).</title>
        <authorList>
            <person name="Jiang F."/>
            <person name="Yuan L."/>
            <person name="Wang S."/>
            <person name="Wang H."/>
            <person name="Xu D."/>
            <person name="Wang A."/>
            <person name="Fan W."/>
        </authorList>
    </citation>
    <scope>NUCLEOTIDE SEQUENCE</scope>
    <source>
        <strain evidence="11">WSJ</strain>
        <tissue evidence="11">Leaf</tissue>
    </source>
</reference>
<dbReference type="GO" id="GO:0016567">
    <property type="term" value="P:protein ubiquitination"/>
    <property type="evidence" value="ECO:0007669"/>
    <property type="project" value="TreeGrafter"/>
</dbReference>
<evidence type="ECO:0000256" key="3">
    <source>
        <dbReference type="ARBA" id="ARBA00022679"/>
    </source>
</evidence>
<evidence type="ECO:0000313" key="12">
    <source>
        <dbReference type="Proteomes" id="UP001229421"/>
    </source>
</evidence>
<feature type="region of interest" description="Disordered" evidence="9">
    <location>
        <begin position="127"/>
        <end position="154"/>
    </location>
</feature>
<sequence>MSHDISLLISCFFRASYIPLTIQNPIFISPPNSLLSHLTTVMAATAPPSPPPPPPPLTSNAPDPNRYWCYHCNKRVITETLPDHHPDIICFECKNGFVESISLSSEHTPAFGNEFVHVLRMIAQAARDDDAPPPPPPPASDRHGGDNDYLRIELDGWGNSNYSNYVVTDEEDQEHRDQVSTRLFHEHDDDDDDDNDNENEEDIDNNEIENRTEEEEDDDEQIENRNDLQIEDEDEADFGRREHQRRGVLRFRLREVANRAANRHNRILDWAEMLMGLENQSIDFRLQVTGDDDEDDDEDDDGYIGNPGDYVDAAGYEALIQTLAEGDSNGRRGAPPAAKNAVANLQTVEIKSTDVKICAVCKEKLFIAKKLECGHLYHGECIVPWLSSRNSCPVCRFELPTDDPEYEEERKRRLVMVAVAALDEQGCSSSSGGDGG</sequence>
<evidence type="ECO:0000256" key="4">
    <source>
        <dbReference type="ARBA" id="ARBA00022723"/>
    </source>
</evidence>
<accession>A0AAD8P3Y9</accession>
<dbReference type="Pfam" id="PF14369">
    <property type="entry name" value="Zn_ribbon_19"/>
    <property type="match status" value="1"/>
</dbReference>
<dbReference type="PROSITE" id="PS50089">
    <property type="entry name" value="ZF_RING_2"/>
    <property type="match status" value="1"/>
</dbReference>
<organism evidence="11 12">
    <name type="scientific">Tagetes erecta</name>
    <name type="common">African marigold</name>
    <dbReference type="NCBI Taxonomy" id="13708"/>
    <lineage>
        <taxon>Eukaryota</taxon>
        <taxon>Viridiplantae</taxon>
        <taxon>Streptophyta</taxon>
        <taxon>Embryophyta</taxon>
        <taxon>Tracheophyta</taxon>
        <taxon>Spermatophyta</taxon>
        <taxon>Magnoliopsida</taxon>
        <taxon>eudicotyledons</taxon>
        <taxon>Gunneridae</taxon>
        <taxon>Pentapetalae</taxon>
        <taxon>asterids</taxon>
        <taxon>campanulids</taxon>
        <taxon>Asterales</taxon>
        <taxon>Asteraceae</taxon>
        <taxon>Asteroideae</taxon>
        <taxon>Heliantheae alliance</taxon>
        <taxon>Tageteae</taxon>
        <taxon>Tagetes</taxon>
    </lineage>
</organism>
<proteinExistence type="predicted"/>
<comment type="catalytic activity">
    <reaction evidence="1">
        <text>S-ubiquitinyl-[E2 ubiquitin-conjugating enzyme]-L-cysteine + [acceptor protein]-L-lysine = [E2 ubiquitin-conjugating enzyme]-L-cysteine + N(6)-ubiquitinyl-[acceptor protein]-L-lysine.</text>
        <dbReference type="EC" id="2.3.2.27"/>
    </reaction>
</comment>
<feature type="domain" description="RING-type" evidence="10">
    <location>
        <begin position="358"/>
        <end position="396"/>
    </location>
</feature>
<evidence type="ECO:0000256" key="5">
    <source>
        <dbReference type="ARBA" id="ARBA00022771"/>
    </source>
</evidence>
<keyword evidence="12" id="KW-1185">Reference proteome</keyword>
<protein>
    <recommendedName>
        <fullName evidence="2">RING-type E3 ubiquitin transferase</fullName>
        <ecNumber evidence="2">2.3.2.27</ecNumber>
    </recommendedName>
</protein>
<evidence type="ECO:0000259" key="10">
    <source>
        <dbReference type="PROSITE" id="PS50089"/>
    </source>
</evidence>
<evidence type="ECO:0000313" key="11">
    <source>
        <dbReference type="EMBL" id="KAK1431344.1"/>
    </source>
</evidence>
<dbReference type="Gene3D" id="3.30.40.10">
    <property type="entry name" value="Zinc/RING finger domain, C3HC4 (zinc finger)"/>
    <property type="match status" value="1"/>
</dbReference>
<dbReference type="EMBL" id="JAUHHV010000002">
    <property type="protein sequence ID" value="KAK1431344.1"/>
    <property type="molecule type" value="Genomic_DNA"/>
</dbReference>
<dbReference type="Pfam" id="PF13639">
    <property type="entry name" value="zf-RING_2"/>
    <property type="match status" value="1"/>
</dbReference>
<evidence type="ECO:0000256" key="2">
    <source>
        <dbReference type="ARBA" id="ARBA00012483"/>
    </source>
</evidence>
<dbReference type="GO" id="GO:0061630">
    <property type="term" value="F:ubiquitin protein ligase activity"/>
    <property type="evidence" value="ECO:0007669"/>
    <property type="project" value="UniProtKB-EC"/>
</dbReference>
<feature type="compositionally biased region" description="Acidic residues" evidence="9">
    <location>
        <begin position="188"/>
        <end position="221"/>
    </location>
</feature>
<keyword evidence="6" id="KW-0833">Ubl conjugation pathway</keyword>
<keyword evidence="3" id="KW-0808">Transferase</keyword>
<dbReference type="PANTHER" id="PTHR15710:SF108">
    <property type="entry name" value="OS03G0286100 PROTEIN"/>
    <property type="match status" value="1"/>
</dbReference>
<dbReference type="InterPro" id="IPR039525">
    <property type="entry name" value="RNF126-like_zinc-ribbon"/>
</dbReference>
<evidence type="ECO:0000256" key="9">
    <source>
        <dbReference type="SAM" id="MobiDB-lite"/>
    </source>
</evidence>
<evidence type="ECO:0000256" key="7">
    <source>
        <dbReference type="ARBA" id="ARBA00022833"/>
    </source>
</evidence>